<protein>
    <submittedName>
        <fullName evidence="2">Uncharacterized protein</fullName>
    </submittedName>
</protein>
<dbReference type="Proteomes" id="UP000495940">
    <property type="component" value="Chromosome"/>
</dbReference>
<dbReference type="EMBL" id="CP021978">
    <property type="protein sequence ID" value="QCD60814.1"/>
    <property type="molecule type" value="Genomic_DNA"/>
</dbReference>
<feature type="region of interest" description="Disordered" evidence="1">
    <location>
        <begin position="306"/>
        <end position="325"/>
    </location>
</feature>
<gene>
    <name evidence="2" type="ORF">CEB94_28855</name>
</gene>
<dbReference type="AlphaFoldDB" id="A0A6G5RSI0"/>
<keyword evidence="3" id="KW-1185">Reference proteome</keyword>
<sequence length="419" mass="44735">MLALALPGAHASAGPGGSARAASGAGPAAPEEGGASVVVEWMHTADAIIKAEARPSPAELFILQSYVSTAVYNAVVGVTGRFTPYQWDERAPRTASSAAAAASAAHQVLRHRFPGAAPRLDTALTGTLAQIPDGEAEEEGIAFGKLAADHVIGLRRGDGRGASVRFPARPRPGVWRPTPPGHEPFTTAWVGRVRPLLLDSPHQFRPGPPPSLRSARYAKDLNELAYYGGLTGSRRTPEQTDTALYFVAPDLQEALGDHATRHGLGIAETARLYAAANTVQADAVITAWDSKLHYGTWRPVTAIREADSDGNPATRPDRGWEPLLDTPSHPDYLSGHATMGGALMRMLTGILGTPEVDLRIRSATTGTTRHYRYAHAYERDVVDARIWGGIHTRTADEAGAATGRRLAAWALRKYFRPVP</sequence>
<accession>A0A6G5RSI0</accession>
<dbReference type="KEGG" id="shaw:CEB94_28855"/>
<feature type="region of interest" description="Disordered" evidence="1">
    <location>
        <begin position="11"/>
        <end position="32"/>
    </location>
</feature>
<dbReference type="PANTHER" id="PTHR34599">
    <property type="entry name" value="PEROXIDASE-RELATED"/>
    <property type="match status" value="1"/>
</dbReference>
<dbReference type="Gene3D" id="1.10.606.20">
    <property type="match status" value="1"/>
</dbReference>
<dbReference type="CDD" id="cd03398">
    <property type="entry name" value="PAP2_haloperoxidase"/>
    <property type="match status" value="1"/>
</dbReference>
<reference evidence="2 3" key="1">
    <citation type="submission" date="2017-06" db="EMBL/GenBank/DDBJ databases">
        <title>Complete Genome Sequence of Streptomyces hawaiiensis NRRL 15010 and insights into acyldepsipeptides biosynthesis.</title>
        <authorList>
            <person name="Mariita R.M."/>
            <person name="Sello J.K."/>
        </authorList>
    </citation>
    <scope>NUCLEOTIDE SEQUENCE [LARGE SCALE GENOMIC DNA]</scope>
    <source>
        <strain evidence="2 3">ATCC 12236</strain>
    </source>
</reference>
<dbReference type="SUPFAM" id="SSF48317">
    <property type="entry name" value="Acid phosphatase/Vanadium-dependent haloperoxidase"/>
    <property type="match status" value="1"/>
</dbReference>
<evidence type="ECO:0000256" key="1">
    <source>
        <dbReference type="SAM" id="MobiDB-lite"/>
    </source>
</evidence>
<proteinExistence type="predicted"/>
<dbReference type="PANTHER" id="PTHR34599:SF1">
    <property type="entry name" value="PHOSPHATIDIC ACID PHOSPHATASE TYPE 2_HALOPEROXIDASE DOMAIN-CONTAINING PROTEIN"/>
    <property type="match status" value="1"/>
</dbReference>
<organism evidence="2 3">
    <name type="scientific">Streptomyces hawaiiensis</name>
    <dbReference type="NCBI Taxonomy" id="67305"/>
    <lineage>
        <taxon>Bacteria</taxon>
        <taxon>Bacillati</taxon>
        <taxon>Actinomycetota</taxon>
        <taxon>Actinomycetes</taxon>
        <taxon>Kitasatosporales</taxon>
        <taxon>Streptomycetaceae</taxon>
        <taxon>Streptomyces</taxon>
    </lineage>
</organism>
<evidence type="ECO:0000313" key="2">
    <source>
        <dbReference type="EMBL" id="QCD60814.1"/>
    </source>
</evidence>
<evidence type="ECO:0000313" key="3">
    <source>
        <dbReference type="Proteomes" id="UP000495940"/>
    </source>
</evidence>
<dbReference type="InterPro" id="IPR052559">
    <property type="entry name" value="V-haloperoxidase"/>
</dbReference>
<dbReference type="InterPro" id="IPR036938">
    <property type="entry name" value="PAP2/HPO_sf"/>
</dbReference>
<name>A0A6G5RSI0_9ACTN</name>